<dbReference type="Pfam" id="PF00186">
    <property type="entry name" value="DHFR_1"/>
    <property type="match status" value="1"/>
</dbReference>
<evidence type="ECO:0000256" key="1">
    <source>
        <dbReference type="ARBA" id="ARBA00004903"/>
    </source>
</evidence>
<dbReference type="EMBL" id="JAHCVK010000001">
    <property type="protein sequence ID" value="MBT0652723.1"/>
    <property type="molecule type" value="Genomic_DNA"/>
</dbReference>
<dbReference type="PIRSF" id="PIRSF000194">
    <property type="entry name" value="DHFR"/>
    <property type="match status" value="1"/>
</dbReference>
<sequence>MIVSLIAAMAENRVIGSKGGIPWHLPADLAHFRELTTGHPVIMGRTTFASIGRPLPGRRNLVLSRTAGFRAEGVEVFASLEDALAACTGADEVFIGGGGEVYREALPRADRIYLTVVHRYYEGDTFFPEIPGDFREVLREERDGPPPFSWLVLKRHR</sequence>
<name>A0ABS5SBH1_9BACT</name>
<dbReference type="Gene3D" id="3.40.430.10">
    <property type="entry name" value="Dihydrofolate Reductase, subunit A"/>
    <property type="match status" value="1"/>
</dbReference>
<organism evidence="11 12">
    <name type="scientific">Geomobilimonas luticola</name>
    <dbReference type="NCBI Taxonomy" id="1114878"/>
    <lineage>
        <taxon>Bacteria</taxon>
        <taxon>Pseudomonadati</taxon>
        <taxon>Thermodesulfobacteriota</taxon>
        <taxon>Desulfuromonadia</taxon>
        <taxon>Geobacterales</taxon>
        <taxon>Geobacteraceae</taxon>
        <taxon>Geomobilimonas</taxon>
    </lineage>
</organism>
<evidence type="ECO:0000256" key="5">
    <source>
        <dbReference type="ARBA" id="ARBA00022857"/>
    </source>
</evidence>
<accession>A0ABS5SBH1</accession>
<evidence type="ECO:0000313" key="12">
    <source>
        <dbReference type="Proteomes" id="UP000756860"/>
    </source>
</evidence>
<dbReference type="InterPro" id="IPR017925">
    <property type="entry name" value="DHFR_CS"/>
</dbReference>
<proteinExistence type="inferred from homology"/>
<evidence type="ECO:0000256" key="7">
    <source>
        <dbReference type="ARBA" id="ARBA00025067"/>
    </source>
</evidence>
<gene>
    <name evidence="11" type="ORF">KI810_06625</name>
</gene>
<comment type="catalytic activity">
    <reaction evidence="8">
        <text>(6S)-5,6,7,8-tetrahydrofolate + NADP(+) = 7,8-dihydrofolate + NADPH + H(+)</text>
        <dbReference type="Rhea" id="RHEA:15009"/>
        <dbReference type="ChEBI" id="CHEBI:15378"/>
        <dbReference type="ChEBI" id="CHEBI:57451"/>
        <dbReference type="ChEBI" id="CHEBI:57453"/>
        <dbReference type="ChEBI" id="CHEBI:57783"/>
        <dbReference type="ChEBI" id="CHEBI:58349"/>
        <dbReference type="EC" id="1.5.1.3"/>
    </reaction>
</comment>
<comment type="pathway">
    <text evidence="1 8">Cofactor biosynthesis; tetrahydrofolate biosynthesis; 5,6,7,8-tetrahydrofolate from 7,8-dihydrofolate: step 1/1.</text>
</comment>
<evidence type="ECO:0000256" key="2">
    <source>
        <dbReference type="ARBA" id="ARBA00009539"/>
    </source>
</evidence>
<dbReference type="PANTHER" id="PTHR48069:SF3">
    <property type="entry name" value="DIHYDROFOLATE REDUCTASE"/>
    <property type="match status" value="1"/>
</dbReference>
<evidence type="ECO:0000256" key="3">
    <source>
        <dbReference type="ARBA" id="ARBA00012856"/>
    </source>
</evidence>
<dbReference type="EC" id="1.5.1.3" evidence="3 8"/>
<dbReference type="PROSITE" id="PS51330">
    <property type="entry name" value="DHFR_2"/>
    <property type="match status" value="1"/>
</dbReference>
<dbReference type="InterPro" id="IPR024072">
    <property type="entry name" value="DHFR-like_dom_sf"/>
</dbReference>
<keyword evidence="6 8" id="KW-0560">Oxidoreductase</keyword>
<comment type="caution">
    <text evidence="11">The sequence shown here is derived from an EMBL/GenBank/DDBJ whole genome shotgun (WGS) entry which is preliminary data.</text>
</comment>
<dbReference type="InterPro" id="IPR001796">
    <property type="entry name" value="DHFR_dom"/>
</dbReference>
<dbReference type="InterPro" id="IPR012259">
    <property type="entry name" value="DHFR"/>
</dbReference>
<evidence type="ECO:0000313" key="11">
    <source>
        <dbReference type="EMBL" id="MBT0652723.1"/>
    </source>
</evidence>
<keyword evidence="5 8" id="KW-0521">NADP</keyword>
<protein>
    <recommendedName>
        <fullName evidence="3 8">Dihydrofolate reductase</fullName>
        <ecNumber evidence="3 8">1.5.1.3</ecNumber>
    </recommendedName>
</protein>
<dbReference type="PRINTS" id="PR00070">
    <property type="entry name" value="DHFR"/>
</dbReference>
<keyword evidence="4 8" id="KW-0554">One-carbon metabolism</keyword>
<dbReference type="CDD" id="cd00209">
    <property type="entry name" value="DHFR"/>
    <property type="match status" value="1"/>
</dbReference>
<keyword evidence="12" id="KW-1185">Reference proteome</keyword>
<evidence type="ECO:0000259" key="10">
    <source>
        <dbReference type="PROSITE" id="PS51330"/>
    </source>
</evidence>
<evidence type="ECO:0000256" key="4">
    <source>
        <dbReference type="ARBA" id="ARBA00022563"/>
    </source>
</evidence>
<evidence type="ECO:0000256" key="6">
    <source>
        <dbReference type="ARBA" id="ARBA00023002"/>
    </source>
</evidence>
<dbReference type="RefSeq" id="WP_214174642.1">
    <property type="nucleotide sequence ID" value="NZ_JAHCVK010000001.1"/>
</dbReference>
<comment type="function">
    <text evidence="7 8">Key enzyme in folate metabolism. Catalyzes an essential reaction for de novo glycine and purine synthesis, and for DNA precursor synthesis.</text>
</comment>
<dbReference type="Proteomes" id="UP000756860">
    <property type="component" value="Unassembled WGS sequence"/>
</dbReference>
<dbReference type="PROSITE" id="PS00075">
    <property type="entry name" value="DHFR_1"/>
    <property type="match status" value="1"/>
</dbReference>
<evidence type="ECO:0000256" key="9">
    <source>
        <dbReference type="RuleBase" id="RU004474"/>
    </source>
</evidence>
<feature type="domain" description="DHFR" evidence="10">
    <location>
        <begin position="2"/>
        <end position="155"/>
    </location>
</feature>
<evidence type="ECO:0000256" key="8">
    <source>
        <dbReference type="PIRNR" id="PIRNR000194"/>
    </source>
</evidence>
<reference evidence="11 12" key="1">
    <citation type="submission" date="2021-05" db="EMBL/GenBank/DDBJ databases">
        <title>The draft genome of Geobacter luticola JCM 17780.</title>
        <authorList>
            <person name="Xu Z."/>
            <person name="Masuda Y."/>
            <person name="Itoh H."/>
            <person name="Senoo K."/>
        </authorList>
    </citation>
    <scope>NUCLEOTIDE SEQUENCE [LARGE SCALE GENOMIC DNA]</scope>
    <source>
        <strain evidence="11 12">JCM 17780</strain>
    </source>
</reference>
<dbReference type="SUPFAM" id="SSF53597">
    <property type="entry name" value="Dihydrofolate reductase-like"/>
    <property type="match status" value="1"/>
</dbReference>
<dbReference type="PANTHER" id="PTHR48069">
    <property type="entry name" value="DIHYDROFOLATE REDUCTASE"/>
    <property type="match status" value="1"/>
</dbReference>
<comment type="similarity">
    <text evidence="2 8 9">Belongs to the dihydrofolate reductase family.</text>
</comment>